<evidence type="ECO:0000313" key="2">
    <source>
        <dbReference type="EMBL" id="PNX66140.1"/>
    </source>
</evidence>
<protein>
    <submittedName>
        <fullName evidence="2">Uncharacterized protein</fullName>
    </submittedName>
</protein>
<comment type="caution">
    <text evidence="2">The sequence shown here is derived from an EMBL/GenBank/DDBJ whole genome shotgun (WGS) entry which is preliminary data.</text>
</comment>
<dbReference type="Proteomes" id="UP000236291">
    <property type="component" value="Unassembled WGS sequence"/>
</dbReference>
<reference evidence="2 3" key="1">
    <citation type="journal article" date="2014" name="Am. J. Bot.">
        <title>Genome assembly and annotation for red clover (Trifolium pratense; Fabaceae).</title>
        <authorList>
            <person name="Istvanek J."/>
            <person name="Jaros M."/>
            <person name="Krenek A."/>
            <person name="Repkova J."/>
        </authorList>
    </citation>
    <scope>NUCLEOTIDE SEQUENCE [LARGE SCALE GENOMIC DNA]</scope>
    <source>
        <strain evidence="3">cv. Tatra</strain>
        <tissue evidence="2">Young leaves</tissue>
    </source>
</reference>
<gene>
    <name evidence="2" type="ORF">L195_g062916</name>
</gene>
<reference evidence="2 3" key="2">
    <citation type="journal article" date="2017" name="Front. Plant Sci.">
        <title>Gene Classification and Mining of Molecular Markers Useful in Red Clover (Trifolium pratense) Breeding.</title>
        <authorList>
            <person name="Istvanek J."/>
            <person name="Dluhosova J."/>
            <person name="Dluhos P."/>
            <person name="Patkova L."/>
            <person name="Nedelnik J."/>
            <person name="Repkova J."/>
        </authorList>
    </citation>
    <scope>NUCLEOTIDE SEQUENCE [LARGE SCALE GENOMIC DNA]</scope>
    <source>
        <strain evidence="3">cv. Tatra</strain>
        <tissue evidence="2">Young leaves</tissue>
    </source>
</reference>
<sequence>MDDEAAAAATTMDESEAHFFAR</sequence>
<feature type="non-terminal residue" evidence="2">
    <location>
        <position position="22"/>
    </location>
</feature>
<accession>A0A2K3KIN4</accession>
<dbReference type="AlphaFoldDB" id="A0A2K3KIN4"/>
<name>A0A2K3KIN4_TRIPR</name>
<organism evidence="2 3">
    <name type="scientific">Trifolium pratense</name>
    <name type="common">Red clover</name>
    <dbReference type="NCBI Taxonomy" id="57577"/>
    <lineage>
        <taxon>Eukaryota</taxon>
        <taxon>Viridiplantae</taxon>
        <taxon>Streptophyta</taxon>
        <taxon>Embryophyta</taxon>
        <taxon>Tracheophyta</taxon>
        <taxon>Spermatophyta</taxon>
        <taxon>Magnoliopsida</taxon>
        <taxon>eudicotyledons</taxon>
        <taxon>Gunneridae</taxon>
        <taxon>Pentapetalae</taxon>
        <taxon>rosids</taxon>
        <taxon>fabids</taxon>
        <taxon>Fabales</taxon>
        <taxon>Fabaceae</taxon>
        <taxon>Papilionoideae</taxon>
        <taxon>50 kb inversion clade</taxon>
        <taxon>NPAAA clade</taxon>
        <taxon>Hologalegina</taxon>
        <taxon>IRL clade</taxon>
        <taxon>Trifolieae</taxon>
        <taxon>Trifolium</taxon>
    </lineage>
</organism>
<evidence type="ECO:0000256" key="1">
    <source>
        <dbReference type="SAM" id="MobiDB-lite"/>
    </source>
</evidence>
<feature type="compositionally biased region" description="Low complexity" evidence="1">
    <location>
        <begin position="1"/>
        <end position="12"/>
    </location>
</feature>
<dbReference type="EMBL" id="ASHM01189467">
    <property type="protein sequence ID" value="PNX66140.1"/>
    <property type="molecule type" value="Genomic_DNA"/>
</dbReference>
<proteinExistence type="predicted"/>
<feature type="region of interest" description="Disordered" evidence="1">
    <location>
        <begin position="1"/>
        <end position="22"/>
    </location>
</feature>
<evidence type="ECO:0000313" key="3">
    <source>
        <dbReference type="Proteomes" id="UP000236291"/>
    </source>
</evidence>